<proteinExistence type="predicted"/>
<name>E6QWJ2_9ZZZZ</name>
<dbReference type="AlphaFoldDB" id="E6QWJ2"/>
<gene>
    <name evidence="1" type="ORF">CARN7_2452</name>
</gene>
<accession>E6QWJ2</accession>
<comment type="caution">
    <text evidence="1">The sequence shown here is derived from an EMBL/GenBank/DDBJ whole genome shotgun (WGS) entry which is preliminary data.</text>
</comment>
<sequence>MAIDRPQQPQVLCALPGVMGGAQRLGRSGMGRAVTFGPVTFVLIGSRVRRTPRLGDESGVASSVGRALETVSAG</sequence>
<protein>
    <submittedName>
        <fullName evidence="1">Uncharacterized protein</fullName>
    </submittedName>
</protein>
<dbReference type="EMBL" id="CABR01000155">
    <property type="protein sequence ID" value="CBI11615.1"/>
    <property type="molecule type" value="Genomic_DNA"/>
</dbReference>
<evidence type="ECO:0000313" key="1">
    <source>
        <dbReference type="EMBL" id="CBI11615.1"/>
    </source>
</evidence>
<organism evidence="1">
    <name type="scientific">mine drainage metagenome</name>
    <dbReference type="NCBI Taxonomy" id="410659"/>
    <lineage>
        <taxon>unclassified sequences</taxon>
        <taxon>metagenomes</taxon>
        <taxon>ecological metagenomes</taxon>
    </lineage>
</organism>
<reference evidence="1" key="1">
    <citation type="submission" date="2009-10" db="EMBL/GenBank/DDBJ databases">
        <title>Diversity of trophic interactions inside an arsenic-rich microbial ecosystem.</title>
        <authorList>
            <person name="Bertin P.N."/>
            <person name="Heinrich-Salmeron A."/>
            <person name="Pelletier E."/>
            <person name="Goulhen-Chollet F."/>
            <person name="Arsene-Ploetze F."/>
            <person name="Gallien S."/>
            <person name="Calteau A."/>
            <person name="Vallenet D."/>
            <person name="Casiot C."/>
            <person name="Chane-Woon-Ming B."/>
            <person name="Giloteaux L."/>
            <person name="Barakat M."/>
            <person name="Bonnefoy V."/>
            <person name="Bruneel O."/>
            <person name="Chandler M."/>
            <person name="Cleiss J."/>
            <person name="Duran R."/>
            <person name="Elbaz-Poulichet F."/>
            <person name="Fonknechten N."/>
            <person name="Lauga B."/>
            <person name="Mornico D."/>
            <person name="Ortet P."/>
            <person name="Schaeffer C."/>
            <person name="Siguier P."/>
            <person name="Alexander Thil Smith A."/>
            <person name="Van Dorsselaer A."/>
            <person name="Weissenbach J."/>
            <person name="Medigue C."/>
            <person name="Le Paslier D."/>
        </authorList>
    </citation>
    <scope>NUCLEOTIDE SEQUENCE</scope>
</reference>